<feature type="region of interest" description="Disordered" evidence="5">
    <location>
        <begin position="164"/>
        <end position="204"/>
    </location>
</feature>
<dbReference type="Proteomes" id="UP000729402">
    <property type="component" value="Unassembled WGS sequence"/>
</dbReference>
<dbReference type="EMBL" id="JAAALK010000545">
    <property type="protein sequence ID" value="KAG8044600.1"/>
    <property type="molecule type" value="Genomic_DNA"/>
</dbReference>
<keyword evidence="4" id="KW-0067">ATP-binding</keyword>
<dbReference type="InterPro" id="IPR052059">
    <property type="entry name" value="CR_Ser/Thr_kinase"/>
</dbReference>
<dbReference type="AlphaFoldDB" id="A0A8J5QW54"/>
<accession>A0A8J5QW54</accession>
<evidence type="ECO:0000256" key="4">
    <source>
        <dbReference type="ARBA" id="ARBA00022840"/>
    </source>
</evidence>
<sequence>MILVEQIRLERGGFGSVFRGILRDGTPVAVKVLSSNFKAGLLPPNATHVSTRVAGTLGYLAPEYAIRDATPTQDCLMKTSFSSKGHGYVMSKSGWMRSSMLIWGMIWTSDEACRFLKIGLLCTQDALAPPPQHELRRQDAHRREEPVRAYKITRPAMITDFADLKVSSGGQTRVQETRSSTTRSYSTTEEEPFSSSEAPTQTSI</sequence>
<feature type="compositionally biased region" description="Low complexity" evidence="5">
    <location>
        <begin position="177"/>
        <end position="204"/>
    </location>
</feature>
<reference evidence="6" key="2">
    <citation type="submission" date="2021-02" db="EMBL/GenBank/DDBJ databases">
        <authorList>
            <person name="Kimball J.A."/>
            <person name="Haas M.W."/>
            <person name="Macchietto M."/>
            <person name="Kono T."/>
            <person name="Duquette J."/>
            <person name="Shao M."/>
        </authorList>
    </citation>
    <scope>NUCLEOTIDE SEQUENCE</scope>
    <source>
        <tissue evidence="6">Fresh leaf tissue</tissue>
    </source>
</reference>
<protein>
    <recommendedName>
        <fullName evidence="8">Protein kinase domain-containing protein</fullName>
    </recommendedName>
</protein>
<proteinExistence type="predicted"/>
<keyword evidence="3" id="KW-0418">Kinase</keyword>
<dbReference type="PANTHER" id="PTHR47973">
    <property type="entry name" value="CYSTEINE-RICH RECEPTOR-LIKE PROTEIN KINASE 3"/>
    <property type="match status" value="1"/>
</dbReference>
<comment type="caution">
    <text evidence="6">The sequence shown here is derived from an EMBL/GenBank/DDBJ whole genome shotgun (WGS) entry which is preliminary data.</text>
</comment>
<gene>
    <name evidence="6" type="ORF">GUJ93_ZPchr0068g2938</name>
</gene>
<dbReference type="GO" id="GO:0005524">
    <property type="term" value="F:ATP binding"/>
    <property type="evidence" value="ECO:0007669"/>
    <property type="project" value="UniProtKB-KW"/>
</dbReference>
<keyword evidence="1" id="KW-0808">Transferase</keyword>
<dbReference type="GO" id="GO:0016301">
    <property type="term" value="F:kinase activity"/>
    <property type="evidence" value="ECO:0007669"/>
    <property type="project" value="UniProtKB-KW"/>
</dbReference>
<evidence type="ECO:0000313" key="7">
    <source>
        <dbReference type="Proteomes" id="UP000729402"/>
    </source>
</evidence>
<evidence type="ECO:0000256" key="5">
    <source>
        <dbReference type="SAM" id="MobiDB-lite"/>
    </source>
</evidence>
<name>A0A8J5QW54_ZIZPA</name>
<keyword evidence="2" id="KW-0547">Nucleotide-binding</keyword>
<evidence type="ECO:0000256" key="1">
    <source>
        <dbReference type="ARBA" id="ARBA00022679"/>
    </source>
</evidence>
<evidence type="ECO:0000313" key="6">
    <source>
        <dbReference type="EMBL" id="KAG8044600.1"/>
    </source>
</evidence>
<evidence type="ECO:0000256" key="3">
    <source>
        <dbReference type="ARBA" id="ARBA00022777"/>
    </source>
</evidence>
<reference evidence="6" key="1">
    <citation type="journal article" date="2021" name="bioRxiv">
        <title>Whole Genome Assembly and Annotation of Northern Wild Rice, Zizania palustris L., Supports a Whole Genome Duplication in the Zizania Genus.</title>
        <authorList>
            <person name="Haas M."/>
            <person name="Kono T."/>
            <person name="Macchietto M."/>
            <person name="Millas R."/>
            <person name="McGilp L."/>
            <person name="Shao M."/>
            <person name="Duquette J."/>
            <person name="Hirsch C.N."/>
            <person name="Kimball J."/>
        </authorList>
    </citation>
    <scope>NUCLEOTIDE SEQUENCE</scope>
    <source>
        <tissue evidence="6">Fresh leaf tissue</tissue>
    </source>
</reference>
<evidence type="ECO:0008006" key="8">
    <source>
        <dbReference type="Google" id="ProtNLM"/>
    </source>
</evidence>
<evidence type="ECO:0000256" key="2">
    <source>
        <dbReference type="ARBA" id="ARBA00022741"/>
    </source>
</evidence>
<dbReference type="OrthoDB" id="2013020at2759"/>
<keyword evidence="7" id="KW-1185">Reference proteome</keyword>
<organism evidence="6 7">
    <name type="scientific">Zizania palustris</name>
    <name type="common">Northern wild rice</name>
    <dbReference type="NCBI Taxonomy" id="103762"/>
    <lineage>
        <taxon>Eukaryota</taxon>
        <taxon>Viridiplantae</taxon>
        <taxon>Streptophyta</taxon>
        <taxon>Embryophyta</taxon>
        <taxon>Tracheophyta</taxon>
        <taxon>Spermatophyta</taxon>
        <taxon>Magnoliopsida</taxon>
        <taxon>Liliopsida</taxon>
        <taxon>Poales</taxon>
        <taxon>Poaceae</taxon>
        <taxon>BOP clade</taxon>
        <taxon>Oryzoideae</taxon>
        <taxon>Oryzeae</taxon>
        <taxon>Zizaniinae</taxon>
        <taxon>Zizania</taxon>
    </lineage>
</organism>